<keyword evidence="1" id="KW-1133">Transmembrane helix</keyword>
<keyword evidence="1" id="KW-0812">Transmembrane</keyword>
<sequence length="110" mass="12435">MCLYRYAPVRGNPCSSAKLRRVGPVHPLSFDAMCNKALSMNLLAVAFLSPNRLNLFCHEFCAHIELRLCPPSPFYVAMCVLCFFCVILGIYYSVDILFWQHGAWMDSGPP</sequence>
<dbReference type="AlphaFoldDB" id="A0A7S4K1W7"/>
<reference evidence="2" key="1">
    <citation type="submission" date="2021-01" db="EMBL/GenBank/DDBJ databases">
        <authorList>
            <person name="Corre E."/>
            <person name="Pelletier E."/>
            <person name="Niang G."/>
            <person name="Scheremetjew M."/>
            <person name="Finn R."/>
            <person name="Kale V."/>
            <person name="Holt S."/>
            <person name="Cochrane G."/>
            <person name="Meng A."/>
            <person name="Brown T."/>
            <person name="Cohen L."/>
        </authorList>
    </citation>
    <scope>NUCLEOTIDE SEQUENCE</scope>
    <source>
        <strain evidence="2">Isolate 1302-5</strain>
    </source>
</reference>
<keyword evidence="1" id="KW-0472">Membrane</keyword>
<dbReference type="EMBL" id="HBKQ01055155">
    <property type="protein sequence ID" value="CAE2281265.1"/>
    <property type="molecule type" value="Transcribed_RNA"/>
</dbReference>
<gene>
    <name evidence="2" type="ORF">OAUR00152_LOCUS37762</name>
</gene>
<accession>A0A7S4K1W7</accession>
<name>A0A7S4K1W7_9STRA</name>
<organism evidence="2">
    <name type="scientific">Odontella aurita</name>
    <dbReference type="NCBI Taxonomy" id="265563"/>
    <lineage>
        <taxon>Eukaryota</taxon>
        <taxon>Sar</taxon>
        <taxon>Stramenopiles</taxon>
        <taxon>Ochrophyta</taxon>
        <taxon>Bacillariophyta</taxon>
        <taxon>Mediophyceae</taxon>
        <taxon>Biddulphiophycidae</taxon>
        <taxon>Eupodiscales</taxon>
        <taxon>Odontellaceae</taxon>
        <taxon>Odontella</taxon>
    </lineage>
</organism>
<evidence type="ECO:0000256" key="1">
    <source>
        <dbReference type="SAM" id="Phobius"/>
    </source>
</evidence>
<proteinExistence type="predicted"/>
<protein>
    <submittedName>
        <fullName evidence="2">Uncharacterized protein</fullName>
    </submittedName>
</protein>
<evidence type="ECO:0000313" key="2">
    <source>
        <dbReference type="EMBL" id="CAE2281265.1"/>
    </source>
</evidence>
<feature type="transmembrane region" description="Helical" evidence="1">
    <location>
        <begin position="74"/>
        <end position="94"/>
    </location>
</feature>